<protein>
    <submittedName>
        <fullName evidence="2">Uncharacterized protein</fullName>
    </submittedName>
</protein>
<accession>A0A0J9EWJ7</accession>
<keyword evidence="1" id="KW-0812">Transmembrane</keyword>
<name>A0A0J9EWJ7_9CYAN</name>
<feature type="transmembrane region" description="Helical" evidence="1">
    <location>
        <begin position="64"/>
        <end position="85"/>
    </location>
</feature>
<keyword evidence="1" id="KW-0472">Membrane</keyword>
<evidence type="ECO:0000313" key="3">
    <source>
        <dbReference type="Proteomes" id="UP000033607"/>
    </source>
</evidence>
<keyword evidence="1" id="KW-1133">Transmembrane helix</keyword>
<dbReference type="Proteomes" id="UP000033607">
    <property type="component" value="Unassembled WGS sequence"/>
</dbReference>
<comment type="caution">
    <text evidence="2">The sequence shown here is derived from an EMBL/GenBank/DDBJ whole genome shotgun (WGS) entry which is preliminary data.</text>
</comment>
<gene>
    <name evidence="2" type="ORF">WN50_35165</name>
</gene>
<evidence type="ECO:0000313" key="2">
    <source>
        <dbReference type="EMBL" id="KMW70461.1"/>
    </source>
</evidence>
<reference evidence="2 3" key="1">
    <citation type="submission" date="2015-06" db="EMBL/GenBank/DDBJ databases">
        <title>Draft genome assembly of filamentous brackish cyanobacterium Limnoraphis robusta strain CS-951.</title>
        <authorList>
            <person name="Willis A."/>
            <person name="Parks M."/>
            <person name="Burford M.A."/>
        </authorList>
    </citation>
    <scope>NUCLEOTIDE SEQUENCE [LARGE SCALE GENOMIC DNA]</scope>
    <source>
        <strain evidence="2 3">CS-951</strain>
    </source>
</reference>
<sequence length="151" mass="15035">MSQPAWANQPTTTVVQNSAQPLCTAESRGLGKSECNINIDDSITYKTDPPVIIVKPDPPNTTGAWVGGAVVGALLSVSAVMDLSVADMIGSGLAAVGGVVGSGMAAGAAGLAVSAALPVVATVGVGLAAWQTVKALTSPHNNKRKADQSQE</sequence>
<proteinExistence type="predicted"/>
<dbReference type="AlphaFoldDB" id="A0A0J9EWJ7"/>
<organism evidence="2 3">
    <name type="scientific">Limnoraphis robusta CS-951</name>
    <dbReference type="NCBI Taxonomy" id="1637645"/>
    <lineage>
        <taxon>Bacteria</taxon>
        <taxon>Bacillati</taxon>
        <taxon>Cyanobacteriota</taxon>
        <taxon>Cyanophyceae</taxon>
        <taxon>Oscillatoriophycideae</taxon>
        <taxon>Oscillatoriales</taxon>
        <taxon>Sirenicapillariaceae</taxon>
        <taxon>Limnoraphis</taxon>
    </lineage>
</organism>
<dbReference type="EMBL" id="LATL02000166">
    <property type="protein sequence ID" value="KMW70461.1"/>
    <property type="molecule type" value="Genomic_DNA"/>
</dbReference>
<evidence type="ECO:0000256" key="1">
    <source>
        <dbReference type="SAM" id="Phobius"/>
    </source>
</evidence>